<gene>
    <name evidence="1" type="ORF">TW71_14855</name>
</gene>
<dbReference type="SUPFAM" id="SSF53335">
    <property type="entry name" value="S-adenosyl-L-methionine-dependent methyltransferases"/>
    <property type="match status" value="1"/>
</dbReference>
<reference evidence="1" key="1">
    <citation type="journal article" date="2015" name="BMC Genomics">
        <title>Genome mining reveals unlocked bioactive potential of marine Gram-negative bacteria.</title>
        <authorList>
            <person name="Machado H."/>
            <person name="Sonnenschein E.C."/>
            <person name="Melchiorsen J."/>
            <person name="Gram L."/>
        </authorList>
    </citation>
    <scope>NUCLEOTIDE SEQUENCE</scope>
    <source>
        <strain evidence="1">S2052</strain>
    </source>
</reference>
<dbReference type="EMBL" id="JXXR01000016">
    <property type="protein sequence ID" value="KJY71291.1"/>
    <property type="molecule type" value="Genomic_DNA"/>
</dbReference>
<evidence type="ECO:0000313" key="1">
    <source>
        <dbReference type="EMBL" id="KJY71291.1"/>
    </source>
</evidence>
<dbReference type="AlphaFoldDB" id="A0A837G4R7"/>
<organism evidence="1">
    <name type="scientific">Vibrio coralliilyticus</name>
    <dbReference type="NCBI Taxonomy" id="190893"/>
    <lineage>
        <taxon>Bacteria</taxon>
        <taxon>Pseudomonadati</taxon>
        <taxon>Pseudomonadota</taxon>
        <taxon>Gammaproteobacteria</taxon>
        <taxon>Vibrionales</taxon>
        <taxon>Vibrionaceae</taxon>
        <taxon>Vibrio</taxon>
    </lineage>
</organism>
<sequence length="244" mass="27433">MSEQAKYLGQNKIVLSKGDIIDKELFHLVSDIIERYIPNPNQAHFLDVGGGNGSYADKLIGRYPGCQVTIVDPDENALNENNLNSRKNLIQAHYQSFDCFFKYDLIQFNWVLNHFVAPTYSKTQDLQLKGLKDAYDMLAPEGIVVIFENLYEGTDHSNIPGKRIYQLTSSTLIKTLVAKLGSNNAGVGVCFNSELFWREQLIKAGFSSVFSAHCYDFGNLNPIKKWLLGIENQRVGMIVGVKSD</sequence>
<dbReference type="RefSeq" id="WP_045986396.1">
    <property type="nucleotide sequence ID" value="NZ_CP063052.1"/>
</dbReference>
<name>A0A837G4R7_9VIBR</name>
<dbReference type="InterPro" id="IPR029063">
    <property type="entry name" value="SAM-dependent_MTases_sf"/>
</dbReference>
<dbReference type="Gene3D" id="3.40.50.150">
    <property type="entry name" value="Vaccinia Virus protein VP39"/>
    <property type="match status" value="1"/>
</dbReference>
<comment type="caution">
    <text evidence="1">The sequence shown here is derived from an EMBL/GenBank/DDBJ whole genome shotgun (WGS) entry which is preliminary data.</text>
</comment>
<protein>
    <submittedName>
        <fullName evidence="1">Uncharacterized protein</fullName>
    </submittedName>
</protein>
<dbReference type="Pfam" id="PF13489">
    <property type="entry name" value="Methyltransf_23"/>
    <property type="match status" value="1"/>
</dbReference>
<proteinExistence type="predicted"/>
<accession>A0A837G4R7</accession>
<dbReference type="CDD" id="cd02440">
    <property type="entry name" value="AdoMet_MTases"/>
    <property type="match status" value="1"/>
</dbReference>